<name>A0ABQ4Y093_9ASTR</name>
<proteinExistence type="predicted"/>
<evidence type="ECO:0000313" key="2">
    <source>
        <dbReference type="Proteomes" id="UP001151760"/>
    </source>
</evidence>
<organism evidence="1 2">
    <name type="scientific">Tanacetum coccineum</name>
    <dbReference type="NCBI Taxonomy" id="301880"/>
    <lineage>
        <taxon>Eukaryota</taxon>
        <taxon>Viridiplantae</taxon>
        <taxon>Streptophyta</taxon>
        <taxon>Embryophyta</taxon>
        <taxon>Tracheophyta</taxon>
        <taxon>Spermatophyta</taxon>
        <taxon>Magnoliopsida</taxon>
        <taxon>eudicotyledons</taxon>
        <taxon>Gunneridae</taxon>
        <taxon>Pentapetalae</taxon>
        <taxon>asterids</taxon>
        <taxon>campanulids</taxon>
        <taxon>Asterales</taxon>
        <taxon>Asteraceae</taxon>
        <taxon>Asteroideae</taxon>
        <taxon>Anthemideae</taxon>
        <taxon>Anthemidinae</taxon>
        <taxon>Tanacetum</taxon>
    </lineage>
</organism>
<reference evidence="1" key="1">
    <citation type="journal article" date="2022" name="Int. J. Mol. Sci.">
        <title>Draft Genome of Tanacetum Coccineum: Genomic Comparison of Closely Related Tanacetum-Family Plants.</title>
        <authorList>
            <person name="Yamashiro T."/>
            <person name="Shiraishi A."/>
            <person name="Nakayama K."/>
            <person name="Satake H."/>
        </authorList>
    </citation>
    <scope>NUCLEOTIDE SEQUENCE</scope>
</reference>
<dbReference type="EMBL" id="BQNB010009942">
    <property type="protein sequence ID" value="GJS70553.1"/>
    <property type="molecule type" value="Genomic_DNA"/>
</dbReference>
<evidence type="ECO:0000313" key="1">
    <source>
        <dbReference type="EMBL" id="GJS70553.1"/>
    </source>
</evidence>
<gene>
    <name evidence="1" type="ORF">Tco_0703394</name>
</gene>
<keyword evidence="2" id="KW-1185">Reference proteome</keyword>
<reference evidence="1" key="2">
    <citation type="submission" date="2022-01" db="EMBL/GenBank/DDBJ databases">
        <authorList>
            <person name="Yamashiro T."/>
            <person name="Shiraishi A."/>
            <person name="Satake H."/>
            <person name="Nakayama K."/>
        </authorList>
    </citation>
    <scope>NUCLEOTIDE SEQUENCE</scope>
</reference>
<comment type="caution">
    <text evidence="1">The sequence shown here is derived from an EMBL/GenBank/DDBJ whole genome shotgun (WGS) entry which is preliminary data.</text>
</comment>
<dbReference type="Proteomes" id="UP001151760">
    <property type="component" value="Unassembled WGS sequence"/>
</dbReference>
<sequence>MRTASTAAKPYQEDSSEFYLITGSIYIDQQGTVVFPMMAAARRGRVRFIAACSYSTDIHKDIMKSQDTNIELTDFADAYRAGCQDTRRSTSGSAQCLGEKLMMCTNLKDAITTDRYDLYSTDFCIVTQTSYQLDSGTFHEGVRQENDSKFLFNRLGMQSITPKKLKSLVESEE</sequence>
<accession>A0ABQ4Y093</accession>
<protein>
    <submittedName>
        <fullName evidence="1">Uncharacterized protein</fullName>
    </submittedName>
</protein>